<dbReference type="Gene3D" id="2.60.120.620">
    <property type="entry name" value="q2cbj1_9rhob like domain"/>
    <property type="match status" value="1"/>
</dbReference>
<dbReference type="OrthoDB" id="9791262at2"/>
<organism evidence="1 2">
    <name type="scientific">Blastopirellula marina</name>
    <dbReference type="NCBI Taxonomy" id="124"/>
    <lineage>
        <taxon>Bacteria</taxon>
        <taxon>Pseudomonadati</taxon>
        <taxon>Planctomycetota</taxon>
        <taxon>Planctomycetia</taxon>
        <taxon>Pirellulales</taxon>
        <taxon>Pirellulaceae</taxon>
        <taxon>Blastopirellula</taxon>
    </lineage>
</organism>
<evidence type="ECO:0000313" key="1">
    <source>
        <dbReference type="EMBL" id="PQO29707.1"/>
    </source>
</evidence>
<comment type="caution">
    <text evidence="1">The sequence shown here is derived from an EMBL/GenBank/DDBJ whole genome shotgun (WGS) entry which is preliminary data.</text>
</comment>
<evidence type="ECO:0008006" key="3">
    <source>
        <dbReference type="Google" id="ProtNLM"/>
    </source>
</evidence>
<dbReference type="EMBL" id="PUHY01000015">
    <property type="protein sequence ID" value="PQO29707.1"/>
    <property type="molecule type" value="Genomic_DNA"/>
</dbReference>
<name>A0A2S8FC33_9BACT</name>
<proteinExistence type="predicted"/>
<dbReference type="RefSeq" id="WP_105332901.1">
    <property type="nucleotide sequence ID" value="NZ_PUHY01000015.1"/>
</dbReference>
<dbReference type="SUPFAM" id="SSF51197">
    <property type="entry name" value="Clavaminate synthase-like"/>
    <property type="match status" value="1"/>
</dbReference>
<protein>
    <recommendedName>
        <fullName evidence="3">Phytanoyl-CoA dioxygenase</fullName>
    </recommendedName>
</protein>
<dbReference type="Proteomes" id="UP000238322">
    <property type="component" value="Unassembled WGS sequence"/>
</dbReference>
<gene>
    <name evidence="1" type="ORF">C5Y83_27055</name>
</gene>
<evidence type="ECO:0000313" key="2">
    <source>
        <dbReference type="Proteomes" id="UP000238322"/>
    </source>
</evidence>
<accession>A0A2S8FC33</accession>
<sequence length="62" mass="7405">MSDQWSEIHEVYDRDGFVIVREFLAADELLTLQNELYRYIREVVPSRPSSDVFYADLPIQIR</sequence>
<reference evidence="1 2" key="1">
    <citation type="submission" date="2018-02" db="EMBL/GenBank/DDBJ databases">
        <title>Comparative genomes isolates from brazilian mangrove.</title>
        <authorList>
            <person name="Araujo J.E."/>
            <person name="Taketani R.G."/>
            <person name="Silva M.C.P."/>
            <person name="Loureco M.V."/>
            <person name="Andreote F.D."/>
        </authorList>
    </citation>
    <scope>NUCLEOTIDE SEQUENCE [LARGE SCALE GENOMIC DNA]</scope>
    <source>
        <strain evidence="1 2">Hex-1 MGV</strain>
    </source>
</reference>
<dbReference type="AlphaFoldDB" id="A0A2S8FC33"/>